<dbReference type="Gene3D" id="3.40.50.740">
    <property type="match status" value="1"/>
</dbReference>
<sequence length="654" mass="71759">MRRSEDFSTSYERLTRPLVREHGELRPASWEEALDRAAAGFRQGIDRHGPNSFGMLSCARATNEMNFVAQKFTRVVVGTNNVDSCNRTCHAPSVAGLAAAFGSGGGTSSYSEIEDTDLIVIWGGNPRFAHPIFFQHVLKGVRNGARLFVVDPRRTPTAEWADRWFGLNVGTDIPLAHAVGREILHAGLANESFIERATSGIDEYRALVEPWTPAAAEAETGVPAEAVRELAHTYARAERAQLCWTLGITEHHNATDNVRSLINLSLLTGHVGRHGSGLNPLRGQNNVQGGGDMGAIPDRLVGFQDILDPGVREPFERAWGRPIQGRKGLNLTQMFEAMEEGELKTLYVIGENPVQSEPETHKTTARLRSLDHLVVQDIFLTRTAELADVVLPASAAWCESDGTFTNSERRVQLVRKALDPPEGARDDIEIMCALATRLGHPWERPAAEEIWNEVRSLSPMHRGMSYARLAELDGIQWPCYSEDALEPSYLHSRLWSKAPALRGDPAPFGIVGHSPPVDLLDEDFPFRLTTGRRLDDYNTGVQTGGFSSPLRRGELLDLSPEDAAKLGIEDGETVRVTSRRGSVLVPASVTASMRPGLVFMTFHFPHQVDTQLLTIDATDPIAGTAEYKAAAVRIERLGPRPAAEHRGAPDGALR</sequence>
<dbReference type="Proteomes" id="UP000184452">
    <property type="component" value="Unassembled WGS sequence"/>
</dbReference>
<dbReference type="GO" id="GO:0043546">
    <property type="term" value="F:molybdopterin cofactor binding"/>
    <property type="evidence" value="ECO:0007669"/>
    <property type="project" value="InterPro"/>
</dbReference>
<dbReference type="SUPFAM" id="SSF50692">
    <property type="entry name" value="ADC-like"/>
    <property type="match status" value="1"/>
</dbReference>
<evidence type="ECO:0000313" key="7">
    <source>
        <dbReference type="Proteomes" id="UP000184452"/>
    </source>
</evidence>
<dbReference type="GO" id="GO:0003954">
    <property type="term" value="F:NADH dehydrogenase activity"/>
    <property type="evidence" value="ECO:0007669"/>
    <property type="project" value="TreeGrafter"/>
</dbReference>
<proteinExistence type="predicted"/>
<keyword evidence="7" id="KW-1185">Reference proteome</keyword>
<name>A0A1M6UNY7_9ACTN</name>
<dbReference type="GO" id="GO:0046872">
    <property type="term" value="F:metal ion binding"/>
    <property type="evidence" value="ECO:0007669"/>
    <property type="project" value="UniProtKB-KW"/>
</dbReference>
<reference evidence="6 7" key="1">
    <citation type="submission" date="2016-11" db="EMBL/GenBank/DDBJ databases">
        <authorList>
            <person name="Jaros S."/>
            <person name="Januszkiewicz K."/>
            <person name="Wedrychowicz H."/>
        </authorList>
    </citation>
    <scope>NUCLEOTIDE SEQUENCE [LARGE SCALE GENOMIC DNA]</scope>
    <source>
        <strain evidence="6 7">CGMCC 4.5723</strain>
    </source>
</reference>
<evidence type="ECO:0000259" key="4">
    <source>
        <dbReference type="Pfam" id="PF00384"/>
    </source>
</evidence>
<dbReference type="RefSeq" id="WP_073383845.1">
    <property type="nucleotide sequence ID" value="NZ_FQZK01000029.1"/>
</dbReference>
<dbReference type="PANTHER" id="PTHR43105">
    <property type="entry name" value="RESPIRATORY NITRATE REDUCTASE"/>
    <property type="match status" value="1"/>
</dbReference>
<dbReference type="GO" id="GO:0022904">
    <property type="term" value="P:respiratory electron transport chain"/>
    <property type="evidence" value="ECO:0007669"/>
    <property type="project" value="TreeGrafter"/>
</dbReference>
<dbReference type="InterPro" id="IPR006656">
    <property type="entry name" value="Mopterin_OxRdtase"/>
</dbReference>
<dbReference type="PROSITE" id="PS00932">
    <property type="entry name" value="MOLYBDOPTERIN_PROK_3"/>
    <property type="match status" value="1"/>
</dbReference>
<accession>A0A1M6UNY7</accession>
<keyword evidence="1" id="KW-0479">Metal-binding</keyword>
<gene>
    <name evidence="6" type="ORF">SAMN05421803_1296</name>
</gene>
<dbReference type="EMBL" id="FQZK01000029">
    <property type="protein sequence ID" value="SHK70877.1"/>
    <property type="molecule type" value="Genomic_DNA"/>
</dbReference>
<dbReference type="Gene3D" id="3.40.228.10">
    <property type="entry name" value="Dimethylsulfoxide Reductase, domain 2"/>
    <property type="match status" value="1"/>
</dbReference>
<dbReference type="Gene3D" id="2.40.40.20">
    <property type="match status" value="1"/>
</dbReference>
<dbReference type="AlphaFoldDB" id="A0A1M6UNY7"/>
<dbReference type="Pfam" id="PF00384">
    <property type="entry name" value="Molybdopterin"/>
    <property type="match status" value="1"/>
</dbReference>
<organism evidence="6 7">
    <name type="scientific">Nocardiopsis flavescens</name>
    <dbReference type="NCBI Taxonomy" id="758803"/>
    <lineage>
        <taxon>Bacteria</taxon>
        <taxon>Bacillati</taxon>
        <taxon>Actinomycetota</taxon>
        <taxon>Actinomycetes</taxon>
        <taxon>Streptosporangiales</taxon>
        <taxon>Nocardiopsidaceae</taxon>
        <taxon>Nocardiopsis</taxon>
    </lineage>
</organism>
<dbReference type="CDD" id="cd00508">
    <property type="entry name" value="MopB_CT_Fdh-Nap-like"/>
    <property type="match status" value="1"/>
</dbReference>
<dbReference type="STRING" id="758803.SAMN05421803_1296"/>
<dbReference type="GO" id="GO:0051536">
    <property type="term" value="F:iron-sulfur cluster binding"/>
    <property type="evidence" value="ECO:0007669"/>
    <property type="project" value="UniProtKB-KW"/>
</dbReference>
<evidence type="ECO:0000256" key="3">
    <source>
        <dbReference type="ARBA" id="ARBA00023014"/>
    </source>
</evidence>
<dbReference type="SUPFAM" id="SSF53706">
    <property type="entry name" value="Formate dehydrogenase/DMSO reductase, domains 1-3"/>
    <property type="match status" value="1"/>
</dbReference>
<dbReference type="GO" id="GO:0016020">
    <property type="term" value="C:membrane"/>
    <property type="evidence" value="ECO:0007669"/>
    <property type="project" value="TreeGrafter"/>
</dbReference>
<keyword evidence="2" id="KW-0408">Iron</keyword>
<dbReference type="OrthoDB" id="7376058at2"/>
<feature type="domain" description="Molybdopterin oxidoreductase" evidence="4">
    <location>
        <begin position="13"/>
        <end position="436"/>
    </location>
</feature>
<evidence type="ECO:0000256" key="1">
    <source>
        <dbReference type="ARBA" id="ARBA00022723"/>
    </source>
</evidence>
<dbReference type="InterPro" id="IPR006655">
    <property type="entry name" value="Mopterin_OxRdtase_prok_CS"/>
</dbReference>
<dbReference type="Pfam" id="PF01568">
    <property type="entry name" value="Molydop_binding"/>
    <property type="match status" value="1"/>
</dbReference>
<dbReference type="InterPro" id="IPR006657">
    <property type="entry name" value="MoPterin_dinucl-bd_dom"/>
</dbReference>
<dbReference type="InterPro" id="IPR009010">
    <property type="entry name" value="Asp_de-COase-like_dom_sf"/>
</dbReference>
<feature type="domain" description="Molybdopterin dinucleotide-binding" evidence="5">
    <location>
        <begin position="526"/>
        <end position="630"/>
    </location>
</feature>
<evidence type="ECO:0000256" key="2">
    <source>
        <dbReference type="ARBA" id="ARBA00023004"/>
    </source>
</evidence>
<dbReference type="InterPro" id="IPR050123">
    <property type="entry name" value="Prok_molybdopt-oxidoreductase"/>
</dbReference>
<keyword evidence="3" id="KW-0411">Iron-sulfur</keyword>
<evidence type="ECO:0000313" key="6">
    <source>
        <dbReference type="EMBL" id="SHK70877.1"/>
    </source>
</evidence>
<dbReference type="PANTHER" id="PTHR43105:SF10">
    <property type="entry name" value="NADH-QUINONE OXIDOREDUCTASE SUBUNIT G"/>
    <property type="match status" value="1"/>
</dbReference>
<protein>
    <submittedName>
        <fullName evidence="6">Formate dehydrogenase major subunit</fullName>
    </submittedName>
</protein>
<evidence type="ECO:0000259" key="5">
    <source>
        <dbReference type="Pfam" id="PF01568"/>
    </source>
</evidence>